<dbReference type="EMBL" id="WIVE01000028">
    <property type="protein sequence ID" value="MQX36900.1"/>
    <property type="molecule type" value="Genomic_DNA"/>
</dbReference>
<accession>A0A7X1ZGP8</accession>
<dbReference type="OrthoDB" id="5936191at2"/>
<dbReference type="AlphaFoldDB" id="A0A7X1ZGP8"/>
<sequence length="293" mass="31911">MEAEPTRAEWAGSPGRLRAWIEARPTGWALRRLFQVMAVACIGGMVLDAAGAFPQFGPAPEGPGTRPEPTVIPRPSPGDHVRPYRPEIVPKDSPDRPANPSLPDGTPIDAPPFERMRFTFDTTAADVPYILAVGDIATGTAEQFRRFDADTGETARYLVLISRGGVVGEALTMSARVRERDLKTIIPREGFCFSACPLILAGGIERVVYPDAWVGVHRSRLHQISAGASPADAWEAGQASAADIMTHLESMDVDPLVWRLAMETPFEDLYVLTEDQLRETGLATIVSANIRLR</sequence>
<dbReference type="Proteomes" id="UP000434582">
    <property type="component" value="Unassembled WGS sequence"/>
</dbReference>
<dbReference type="SUPFAM" id="SSF52096">
    <property type="entry name" value="ClpP/crotonase"/>
    <property type="match status" value="1"/>
</dbReference>
<comment type="caution">
    <text evidence="2">The sequence shown here is derived from an EMBL/GenBank/DDBJ whole genome shotgun (WGS) entry which is preliminary data.</text>
</comment>
<dbReference type="InterPro" id="IPR029045">
    <property type="entry name" value="ClpP/crotonase-like_dom_sf"/>
</dbReference>
<dbReference type="RefSeq" id="WP_153343827.1">
    <property type="nucleotide sequence ID" value="NZ_WIVE01000028.1"/>
</dbReference>
<dbReference type="Gene3D" id="3.90.226.10">
    <property type="entry name" value="2-enoyl-CoA Hydratase, Chain A, domain 1"/>
    <property type="match status" value="1"/>
</dbReference>
<feature type="compositionally biased region" description="Basic and acidic residues" evidence="1">
    <location>
        <begin position="77"/>
        <end position="95"/>
    </location>
</feature>
<reference evidence="2 3" key="1">
    <citation type="submission" date="2019-10" db="EMBL/GenBank/DDBJ databases">
        <title>Draft whole-genome sequence of the purple nonsulfur photosynthetic bacterium Roseospira navarrensis DSM 15114.</title>
        <authorList>
            <person name="Kyndt J.A."/>
            <person name="Meyer T.E."/>
        </authorList>
    </citation>
    <scope>NUCLEOTIDE SEQUENCE [LARGE SCALE GENOMIC DNA]</scope>
    <source>
        <strain evidence="2 3">DSM 15114</strain>
    </source>
</reference>
<name>A0A7X1ZGP8_9PROT</name>
<proteinExistence type="predicted"/>
<protein>
    <submittedName>
        <fullName evidence="2">Uncharacterized protein</fullName>
    </submittedName>
</protein>
<feature type="region of interest" description="Disordered" evidence="1">
    <location>
        <begin position="57"/>
        <end position="112"/>
    </location>
</feature>
<organism evidence="2 3">
    <name type="scientific">Roseospira navarrensis</name>
    <dbReference type="NCBI Taxonomy" id="140058"/>
    <lineage>
        <taxon>Bacteria</taxon>
        <taxon>Pseudomonadati</taxon>
        <taxon>Pseudomonadota</taxon>
        <taxon>Alphaproteobacteria</taxon>
        <taxon>Rhodospirillales</taxon>
        <taxon>Rhodospirillaceae</taxon>
        <taxon>Roseospira</taxon>
    </lineage>
</organism>
<gene>
    <name evidence="2" type="ORF">GHC57_10270</name>
</gene>
<evidence type="ECO:0000313" key="2">
    <source>
        <dbReference type="EMBL" id="MQX36900.1"/>
    </source>
</evidence>
<evidence type="ECO:0000256" key="1">
    <source>
        <dbReference type="SAM" id="MobiDB-lite"/>
    </source>
</evidence>
<keyword evidence="3" id="KW-1185">Reference proteome</keyword>
<evidence type="ECO:0000313" key="3">
    <source>
        <dbReference type="Proteomes" id="UP000434582"/>
    </source>
</evidence>